<comment type="caution">
    <text evidence="2">The sequence shown here is derived from an EMBL/GenBank/DDBJ whole genome shotgun (WGS) entry which is preliminary data.</text>
</comment>
<feature type="compositionally biased region" description="Polar residues" evidence="1">
    <location>
        <begin position="7"/>
        <end position="18"/>
    </location>
</feature>
<dbReference type="EMBL" id="JAYMGO010000005">
    <property type="protein sequence ID" value="KAL1274316.1"/>
    <property type="molecule type" value="Genomic_DNA"/>
</dbReference>
<reference evidence="2 3" key="1">
    <citation type="submission" date="2023-09" db="EMBL/GenBank/DDBJ databases">
        <authorList>
            <person name="Wang M."/>
        </authorList>
    </citation>
    <scope>NUCLEOTIDE SEQUENCE [LARGE SCALE GENOMIC DNA]</scope>
    <source>
        <strain evidence="2">GT-2023</strain>
        <tissue evidence="2">Liver</tissue>
    </source>
</reference>
<evidence type="ECO:0000313" key="3">
    <source>
        <dbReference type="Proteomes" id="UP001558613"/>
    </source>
</evidence>
<name>A0ABR3NBI4_9TELE</name>
<sequence length="77" mass="8834">MRPSAPNALSLSKPSRSTRPIVPSERKREAVAVLKRSLYLTILHSLTRLREVSGDEEQKKKKLGSQRQEKQRITPRN</sequence>
<proteinExistence type="predicted"/>
<keyword evidence="3" id="KW-1185">Reference proteome</keyword>
<gene>
    <name evidence="2" type="ORF">QQF64_027130</name>
</gene>
<feature type="region of interest" description="Disordered" evidence="1">
    <location>
        <begin position="1"/>
        <end position="27"/>
    </location>
</feature>
<dbReference type="Proteomes" id="UP001558613">
    <property type="component" value="Unassembled WGS sequence"/>
</dbReference>
<feature type="region of interest" description="Disordered" evidence="1">
    <location>
        <begin position="52"/>
        <end position="77"/>
    </location>
</feature>
<feature type="compositionally biased region" description="Basic and acidic residues" evidence="1">
    <location>
        <begin position="67"/>
        <end position="77"/>
    </location>
</feature>
<evidence type="ECO:0000313" key="2">
    <source>
        <dbReference type="EMBL" id="KAL1274316.1"/>
    </source>
</evidence>
<evidence type="ECO:0000256" key="1">
    <source>
        <dbReference type="SAM" id="MobiDB-lite"/>
    </source>
</evidence>
<accession>A0ABR3NBI4</accession>
<protein>
    <submittedName>
        <fullName evidence="2">Uncharacterized protein</fullName>
    </submittedName>
</protein>
<organism evidence="2 3">
    <name type="scientific">Cirrhinus molitorella</name>
    <name type="common">mud carp</name>
    <dbReference type="NCBI Taxonomy" id="172907"/>
    <lineage>
        <taxon>Eukaryota</taxon>
        <taxon>Metazoa</taxon>
        <taxon>Chordata</taxon>
        <taxon>Craniata</taxon>
        <taxon>Vertebrata</taxon>
        <taxon>Euteleostomi</taxon>
        <taxon>Actinopterygii</taxon>
        <taxon>Neopterygii</taxon>
        <taxon>Teleostei</taxon>
        <taxon>Ostariophysi</taxon>
        <taxon>Cypriniformes</taxon>
        <taxon>Cyprinidae</taxon>
        <taxon>Labeoninae</taxon>
        <taxon>Labeonini</taxon>
        <taxon>Cirrhinus</taxon>
    </lineage>
</organism>